<comment type="caution">
    <text evidence="2">The sequence shown here is derived from an EMBL/GenBank/DDBJ whole genome shotgun (WGS) entry which is preliminary data.</text>
</comment>
<dbReference type="OrthoDB" id="10485011at2759"/>
<feature type="compositionally biased region" description="Basic and acidic residues" evidence="1">
    <location>
        <begin position="127"/>
        <end position="139"/>
    </location>
</feature>
<evidence type="ECO:0000256" key="1">
    <source>
        <dbReference type="SAM" id="MobiDB-lite"/>
    </source>
</evidence>
<feature type="region of interest" description="Disordered" evidence="1">
    <location>
        <begin position="115"/>
        <end position="139"/>
    </location>
</feature>
<keyword evidence="3" id="KW-1185">Reference proteome</keyword>
<accession>A0A1R3JJS2</accession>
<name>A0A1R3JJS2_COCAP</name>
<evidence type="ECO:0000313" key="2">
    <source>
        <dbReference type="EMBL" id="OMO95025.1"/>
    </source>
</evidence>
<gene>
    <name evidence="2" type="ORF">CCACVL1_05634</name>
</gene>
<proteinExistence type="predicted"/>
<dbReference type="Proteomes" id="UP000188268">
    <property type="component" value="Unassembled WGS sequence"/>
</dbReference>
<reference evidence="2 3" key="1">
    <citation type="submission" date="2013-09" db="EMBL/GenBank/DDBJ databases">
        <title>Corchorus capsularis genome sequencing.</title>
        <authorList>
            <person name="Alam M."/>
            <person name="Haque M.S."/>
            <person name="Islam M.S."/>
            <person name="Emdad E.M."/>
            <person name="Islam M.M."/>
            <person name="Ahmed B."/>
            <person name="Halim A."/>
            <person name="Hossen Q.M.M."/>
            <person name="Hossain M.Z."/>
            <person name="Ahmed R."/>
            <person name="Khan M.M."/>
            <person name="Islam R."/>
            <person name="Rashid M.M."/>
            <person name="Khan S.A."/>
            <person name="Rahman M.S."/>
            <person name="Alam M."/>
        </authorList>
    </citation>
    <scope>NUCLEOTIDE SEQUENCE [LARGE SCALE GENOMIC DNA]</scope>
    <source>
        <strain evidence="3">cv. CVL-1</strain>
        <tissue evidence="2">Whole seedling</tissue>
    </source>
</reference>
<dbReference type="Gramene" id="OMO95025">
    <property type="protein sequence ID" value="OMO95025"/>
    <property type="gene ID" value="CCACVL1_05634"/>
</dbReference>
<sequence length="139" mass="14669">MRKSHGRVVKKYSRNLKAESLHARIGRSPGLERSHQSVSFGGFVSPNHGARVACSGIQGSGSQSVPSKSVTGGGAAFRNHVNNMVLRGKLMAGALTYENKSCEIMSRVDGKVVEKNSTISGGGSSDGRIRGARFESNHG</sequence>
<dbReference type="AlphaFoldDB" id="A0A1R3JJS2"/>
<organism evidence="2 3">
    <name type="scientific">Corchorus capsularis</name>
    <name type="common">Jute</name>
    <dbReference type="NCBI Taxonomy" id="210143"/>
    <lineage>
        <taxon>Eukaryota</taxon>
        <taxon>Viridiplantae</taxon>
        <taxon>Streptophyta</taxon>
        <taxon>Embryophyta</taxon>
        <taxon>Tracheophyta</taxon>
        <taxon>Spermatophyta</taxon>
        <taxon>Magnoliopsida</taxon>
        <taxon>eudicotyledons</taxon>
        <taxon>Gunneridae</taxon>
        <taxon>Pentapetalae</taxon>
        <taxon>rosids</taxon>
        <taxon>malvids</taxon>
        <taxon>Malvales</taxon>
        <taxon>Malvaceae</taxon>
        <taxon>Grewioideae</taxon>
        <taxon>Apeibeae</taxon>
        <taxon>Corchorus</taxon>
    </lineage>
</organism>
<protein>
    <submittedName>
        <fullName evidence="2">Uncharacterized protein</fullName>
    </submittedName>
</protein>
<evidence type="ECO:0000313" key="3">
    <source>
        <dbReference type="Proteomes" id="UP000188268"/>
    </source>
</evidence>
<dbReference type="EMBL" id="AWWV01007729">
    <property type="protein sequence ID" value="OMO95025.1"/>
    <property type="molecule type" value="Genomic_DNA"/>
</dbReference>